<accession>A0A813H1F5</accession>
<comment type="caution">
    <text evidence="2">The sequence shown here is derived from an EMBL/GenBank/DDBJ whole genome shotgun (WGS) entry which is preliminary data.</text>
</comment>
<sequence length="105" mass="11688">GIIFGASVAILLLTGAITFALGGVRLQGDGVETARRRLVKQGDAYVQRMNMMRDNRRKFAEMDDVRKYNSDMFTMNPDSKINFSPKKLEDTSVGDVLDAMGNVRN</sequence>
<feature type="non-terminal residue" evidence="2">
    <location>
        <position position="1"/>
    </location>
</feature>
<dbReference type="Proteomes" id="UP000654075">
    <property type="component" value="Unassembled WGS sequence"/>
</dbReference>
<evidence type="ECO:0000313" key="5">
    <source>
        <dbReference type="Proteomes" id="UP000654075"/>
    </source>
</evidence>
<evidence type="ECO:0000313" key="2">
    <source>
        <dbReference type="EMBL" id="CAE8631533.1"/>
    </source>
</evidence>
<dbReference type="OrthoDB" id="433724at2759"/>
<dbReference type="Proteomes" id="UP000626109">
    <property type="component" value="Unassembled WGS sequence"/>
</dbReference>
<evidence type="ECO:0000313" key="3">
    <source>
        <dbReference type="EMBL" id="CAE8700550.1"/>
    </source>
</evidence>
<proteinExistence type="predicted"/>
<name>A0A813H1F5_POLGL</name>
<protein>
    <submittedName>
        <fullName evidence="2">Uncharacterized protein</fullName>
    </submittedName>
</protein>
<organism evidence="2 4">
    <name type="scientific">Polarella glacialis</name>
    <name type="common">Dinoflagellate</name>
    <dbReference type="NCBI Taxonomy" id="89957"/>
    <lineage>
        <taxon>Eukaryota</taxon>
        <taxon>Sar</taxon>
        <taxon>Alveolata</taxon>
        <taxon>Dinophyceae</taxon>
        <taxon>Suessiales</taxon>
        <taxon>Suessiaceae</taxon>
        <taxon>Polarella</taxon>
    </lineage>
</organism>
<dbReference type="AlphaFoldDB" id="A0A813H1F5"/>
<gene>
    <name evidence="1" type="ORF">PGLA1383_LOCUS14935</name>
    <name evidence="2" type="ORF">PGLA2088_LOCUS1086</name>
    <name evidence="3" type="ORF">PGLA2088_LOCUS31667</name>
</gene>
<dbReference type="EMBL" id="CAJNNV010008617">
    <property type="protein sequence ID" value="CAE8596472.1"/>
    <property type="molecule type" value="Genomic_DNA"/>
</dbReference>
<reference evidence="2" key="1">
    <citation type="submission" date="2021-02" db="EMBL/GenBank/DDBJ databases">
        <authorList>
            <person name="Dougan E. K."/>
            <person name="Rhodes N."/>
            <person name="Thang M."/>
            <person name="Chan C."/>
        </authorList>
    </citation>
    <scope>NUCLEOTIDE SEQUENCE</scope>
</reference>
<evidence type="ECO:0000313" key="1">
    <source>
        <dbReference type="EMBL" id="CAE8596472.1"/>
    </source>
</evidence>
<dbReference type="EMBL" id="CAJNNW010029517">
    <property type="protein sequence ID" value="CAE8700550.1"/>
    <property type="molecule type" value="Genomic_DNA"/>
</dbReference>
<evidence type="ECO:0000313" key="4">
    <source>
        <dbReference type="Proteomes" id="UP000626109"/>
    </source>
</evidence>
<dbReference type="EMBL" id="CAJNNW010000816">
    <property type="protein sequence ID" value="CAE8631533.1"/>
    <property type="molecule type" value="Genomic_DNA"/>
</dbReference>
<keyword evidence="5" id="KW-1185">Reference proteome</keyword>